<dbReference type="EMBL" id="BKBO01000026">
    <property type="protein sequence ID" value="GEQ49795.1"/>
    <property type="molecule type" value="Genomic_DNA"/>
</dbReference>
<evidence type="ECO:0000256" key="6">
    <source>
        <dbReference type="RuleBase" id="RU366058"/>
    </source>
</evidence>
<dbReference type="AlphaFoldDB" id="A0AAN4ZSU9"/>
<feature type="transmembrane region" description="Helical" evidence="6">
    <location>
        <begin position="9"/>
        <end position="29"/>
    </location>
</feature>
<evidence type="ECO:0000313" key="11">
    <source>
        <dbReference type="Proteomes" id="UP000886607"/>
    </source>
</evidence>
<dbReference type="PANTHER" id="PTHR12677:SF49">
    <property type="entry name" value="TVP38_TMEM64 FAMILY MEMBRANE PROTEIN"/>
    <property type="match status" value="1"/>
</dbReference>
<evidence type="ECO:0000256" key="3">
    <source>
        <dbReference type="ARBA" id="ARBA00022692"/>
    </source>
</evidence>
<comment type="subcellular location">
    <subcellularLocation>
        <location evidence="1 6">Cell membrane</location>
        <topology evidence="1 6">Multi-pass membrane protein</topology>
    </subcellularLocation>
</comment>
<keyword evidence="11" id="KW-1185">Reference proteome</keyword>
<feature type="domain" description="VTT" evidence="7">
    <location>
        <begin position="68"/>
        <end position="185"/>
    </location>
</feature>
<dbReference type="RefSeq" id="WP_124005102.1">
    <property type="nucleotide sequence ID" value="NZ_BJYN01000067.1"/>
</dbReference>
<comment type="caution">
    <text evidence="9">The sequence shown here is derived from an EMBL/GenBank/DDBJ whole genome shotgun (WGS) entry which is preliminary data.</text>
</comment>
<protein>
    <recommendedName>
        <fullName evidence="6">TVP38/TMEM64 family membrane protein</fullName>
    </recommendedName>
</protein>
<evidence type="ECO:0000256" key="4">
    <source>
        <dbReference type="ARBA" id="ARBA00022989"/>
    </source>
</evidence>
<reference evidence="9" key="2">
    <citation type="journal article" date="2020" name="Int. Dairy J.">
        <title>Lactic acid bacterial diversity in Brie cheese focusing on salt concentration and pH of isolation medium and characterisation of halophilic and alkaliphilic lactic acid bacterial isolates.</title>
        <authorList>
            <person name="Unno R."/>
            <person name="Matsutani M."/>
            <person name="Suzuki T."/>
            <person name="Kodama K."/>
            <person name="Matsushita H."/>
            <person name="Yamasato K."/>
            <person name="Koizumi Y."/>
            <person name="Ishikawa M."/>
        </authorList>
    </citation>
    <scope>NUCLEOTIDE SEQUENCE</scope>
    <source>
        <strain evidence="9">7C1</strain>
        <strain evidence="8">8C4</strain>
    </source>
</reference>
<dbReference type="Proteomes" id="UP000886597">
    <property type="component" value="Unassembled WGS sequence"/>
</dbReference>
<dbReference type="InterPro" id="IPR032816">
    <property type="entry name" value="VTT_dom"/>
</dbReference>
<evidence type="ECO:0000313" key="10">
    <source>
        <dbReference type="Proteomes" id="UP000886597"/>
    </source>
</evidence>
<evidence type="ECO:0000256" key="5">
    <source>
        <dbReference type="ARBA" id="ARBA00023136"/>
    </source>
</evidence>
<keyword evidence="5 6" id="KW-0472">Membrane</keyword>
<keyword evidence="4 6" id="KW-1133">Transmembrane helix</keyword>
<feature type="transmembrane region" description="Helical" evidence="6">
    <location>
        <begin position="138"/>
        <end position="160"/>
    </location>
</feature>
<evidence type="ECO:0000259" key="7">
    <source>
        <dbReference type="Pfam" id="PF09335"/>
    </source>
</evidence>
<evidence type="ECO:0000256" key="1">
    <source>
        <dbReference type="ARBA" id="ARBA00004651"/>
    </source>
</evidence>
<sequence>MSITTSKRLINLISLCGFFGLISLSIYFYRLGIFADIQALQEFVGQAALLGPMLFILIQILQVVVPILPGGISLAAGVLLFGPFRGFIYNYLGICIGSVILFWLGRQYGKPLVLRLINEKTYNKYIHWLDNQKRFDRLFALAIFLPIAPDDALCLMASLTGISFKKFTWIILLAKPASVFLYSLALLYGSEYLVQFLL</sequence>
<feature type="transmembrane region" description="Helical" evidence="6">
    <location>
        <begin position="167"/>
        <end position="188"/>
    </location>
</feature>
<dbReference type="Pfam" id="PF09335">
    <property type="entry name" value="VTT_dom"/>
    <property type="match status" value="1"/>
</dbReference>
<dbReference type="GeneID" id="69984468"/>
<dbReference type="PANTHER" id="PTHR12677">
    <property type="entry name" value="GOLGI APPARATUS MEMBRANE PROTEIN TVP38-RELATED"/>
    <property type="match status" value="1"/>
</dbReference>
<dbReference type="GO" id="GO:0005886">
    <property type="term" value="C:plasma membrane"/>
    <property type="evidence" value="ECO:0007669"/>
    <property type="project" value="UniProtKB-SubCell"/>
</dbReference>
<reference evidence="9" key="1">
    <citation type="submission" date="2019-08" db="EMBL/GenBank/DDBJ databases">
        <authorList>
            <person name="Ishikawa M."/>
            <person name="Suzuki T."/>
            <person name="Matsutani M."/>
        </authorList>
    </citation>
    <scope>NUCLEOTIDE SEQUENCE</scope>
    <source>
        <strain evidence="9">7C1</strain>
        <strain evidence="8">8C4</strain>
    </source>
</reference>
<proteinExistence type="inferred from homology"/>
<feature type="transmembrane region" description="Helical" evidence="6">
    <location>
        <begin position="49"/>
        <end position="81"/>
    </location>
</feature>
<name>A0AAN4ZSU9_9ENTE</name>
<keyword evidence="3 6" id="KW-0812">Transmembrane</keyword>
<accession>A0AAN4ZSU9</accession>
<comment type="similarity">
    <text evidence="6">Belongs to the TVP38/TMEM64 family.</text>
</comment>
<keyword evidence="2 6" id="KW-1003">Cell membrane</keyword>
<evidence type="ECO:0000313" key="9">
    <source>
        <dbReference type="EMBL" id="GEQ54803.1"/>
    </source>
</evidence>
<dbReference type="Proteomes" id="UP000886607">
    <property type="component" value="Unassembled WGS sequence"/>
</dbReference>
<dbReference type="EMBL" id="BKBQ01000025">
    <property type="protein sequence ID" value="GEQ54803.1"/>
    <property type="molecule type" value="Genomic_DNA"/>
</dbReference>
<evidence type="ECO:0000313" key="8">
    <source>
        <dbReference type="EMBL" id="GEQ49795.1"/>
    </source>
</evidence>
<dbReference type="KEGG" id="tkr:C7K43_00770"/>
<evidence type="ECO:0000256" key="2">
    <source>
        <dbReference type="ARBA" id="ARBA00022475"/>
    </source>
</evidence>
<dbReference type="InterPro" id="IPR015414">
    <property type="entry name" value="TMEM64"/>
</dbReference>
<gene>
    <name evidence="8" type="ORF">TK11N_16470</name>
    <name evidence="9" type="ORF">TK2N_16470</name>
</gene>
<feature type="transmembrane region" description="Helical" evidence="6">
    <location>
        <begin position="88"/>
        <end position="105"/>
    </location>
</feature>
<organism evidence="9 10">
    <name type="scientific">Tetragenococcus koreensis</name>
    <dbReference type="NCBI Taxonomy" id="290335"/>
    <lineage>
        <taxon>Bacteria</taxon>
        <taxon>Bacillati</taxon>
        <taxon>Bacillota</taxon>
        <taxon>Bacilli</taxon>
        <taxon>Lactobacillales</taxon>
        <taxon>Enterococcaceae</taxon>
        <taxon>Tetragenococcus</taxon>
    </lineage>
</organism>